<reference evidence="1 2" key="3">
    <citation type="submission" date="2019-11" db="EMBL/GenBank/DDBJ databases">
        <title>A de novo genome assembly of a pear dwarfing rootstock.</title>
        <authorList>
            <person name="Wang F."/>
            <person name="Wang J."/>
            <person name="Li S."/>
            <person name="Zhang Y."/>
            <person name="Fang M."/>
            <person name="Ma L."/>
            <person name="Zhao Y."/>
            <person name="Jiang S."/>
        </authorList>
    </citation>
    <scope>NUCLEOTIDE SEQUENCE [LARGE SCALE GENOMIC DNA]</scope>
    <source>
        <strain evidence="1">S2</strain>
        <tissue evidence="1">Leaf</tissue>
    </source>
</reference>
<keyword evidence="2" id="KW-1185">Reference proteome</keyword>
<accession>A0A5N5HQ96</accession>
<gene>
    <name evidence="1" type="ORF">D8674_033097</name>
</gene>
<reference evidence="1 2" key="1">
    <citation type="submission" date="2019-09" db="EMBL/GenBank/DDBJ databases">
        <authorList>
            <person name="Ou C."/>
        </authorList>
    </citation>
    <scope>NUCLEOTIDE SEQUENCE [LARGE SCALE GENOMIC DNA]</scope>
    <source>
        <strain evidence="1">S2</strain>
        <tissue evidence="1">Leaf</tissue>
    </source>
</reference>
<sequence length="68" mass="7634">MITWVLQRVSYRVLWHSVHLPLSLWVCGSMDGGGHTANRALLASLSVLDLPRDNRGARQRGPNKNQLN</sequence>
<dbReference type="Proteomes" id="UP000327157">
    <property type="component" value="Chromosome 8"/>
</dbReference>
<comment type="caution">
    <text evidence="1">The sequence shown here is derived from an EMBL/GenBank/DDBJ whole genome shotgun (WGS) entry which is preliminary data.</text>
</comment>
<reference evidence="2" key="2">
    <citation type="submission" date="2019-10" db="EMBL/GenBank/DDBJ databases">
        <title>A de novo genome assembly of a pear dwarfing rootstock.</title>
        <authorList>
            <person name="Wang F."/>
            <person name="Wang J."/>
            <person name="Li S."/>
            <person name="Zhang Y."/>
            <person name="Fang M."/>
            <person name="Ma L."/>
            <person name="Zhao Y."/>
            <person name="Jiang S."/>
        </authorList>
    </citation>
    <scope>NUCLEOTIDE SEQUENCE [LARGE SCALE GENOMIC DNA]</scope>
</reference>
<evidence type="ECO:0000313" key="2">
    <source>
        <dbReference type="Proteomes" id="UP000327157"/>
    </source>
</evidence>
<evidence type="ECO:0000313" key="1">
    <source>
        <dbReference type="EMBL" id="KAB2628302.1"/>
    </source>
</evidence>
<dbReference type="EMBL" id="SMOL01000148">
    <property type="protein sequence ID" value="KAB2628302.1"/>
    <property type="molecule type" value="Genomic_DNA"/>
</dbReference>
<protein>
    <submittedName>
        <fullName evidence="1">Uncharacterized protein</fullName>
    </submittedName>
</protein>
<organism evidence="1 2">
    <name type="scientific">Pyrus ussuriensis x Pyrus communis</name>
    <dbReference type="NCBI Taxonomy" id="2448454"/>
    <lineage>
        <taxon>Eukaryota</taxon>
        <taxon>Viridiplantae</taxon>
        <taxon>Streptophyta</taxon>
        <taxon>Embryophyta</taxon>
        <taxon>Tracheophyta</taxon>
        <taxon>Spermatophyta</taxon>
        <taxon>Magnoliopsida</taxon>
        <taxon>eudicotyledons</taxon>
        <taxon>Gunneridae</taxon>
        <taxon>Pentapetalae</taxon>
        <taxon>rosids</taxon>
        <taxon>fabids</taxon>
        <taxon>Rosales</taxon>
        <taxon>Rosaceae</taxon>
        <taxon>Amygdaloideae</taxon>
        <taxon>Maleae</taxon>
        <taxon>Pyrus</taxon>
    </lineage>
</organism>
<proteinExistence type="predicted"/>
<name>A0A5N5HQ96_9ROSA</name>
<dbReference type="AlphaFoldDB" id="A0A5N5HQ96"/>